<reference evidence="6" key="1">
    <citation type="journal article" date="2017" name="Nucleic Acids Res.">
        <title>Proteogenomics produces comprehensive and highly accurate protein-coding gene annotation in a complete genome assembly of Malassezia sympodialis.</title>
        <authorList>
            <person name="Zhu Y."/>
            <person name="Engstroem P.G."/>
            <person name="Tellgren-Roth C."/>
            <person name="Baudo C.D."/>
            <person name="Kennell J.C."/>
            <person name="Sun S."/>
            <person name="Billmyre R.B."/>
            <person name="Schroeder M.S."/>
            <person name="Andersson A."/>
            <person name="Holm T."/>
            <person name="Sigurgeirsson B."/>
            <person name="Wu G."/>
            <person name="Sankaranarayanan S.R."/>
            <person name="Siddharthan R."/>
            <person name="Sanyal K."/>
            <person name="Lundeberg J."/>
            <person name="Nystedt B."/>
            <person name="Boekhout T."/>
            <person name="Dawson T.L. Jr."/>
            <person name="Heitman J."/>
            <person name="Scheynius A."/>
            <person name="Lehtioe J."/>
        </authorList>
    </citation>
    <scope>NUCLEOTIDE SEQUENCE [LARGE SCALE GENOMIC DNA]</scope>
    <source>
        <strain evidence="6">ATCC 42132</strain>
    </source>
</reference>
<evidence type="ECO:0000313" key="6">
    <source>
        <dbReference type="Proteomes" id="UP000186303"/>
    </source>
</evidence>
<name>A0A1M8AB43_MALS4</name>
<keyword evidence="6" id="KW-1185">Reference proteome</keyword>
<keyword evidence="4" id="KW-0539">Nucleus</keyword>
<dbReference type="OMA" id="GFWETTV"/>
<evidence type="ECO:0000256" key="3">
    <source>
        <dbReference type="ARBA" id="ARBA00022552"/>
    </source>
</evidence>
<dbReference type="EMBL" id="LT671827">
    <property type="protein sequence ID" value="SHO79650.1"/>
    <property type="molecule type" value="Genomic_DNA"/>
</dbReference>
<accession>A0A1M8AB43</accession>
<dbReference type="Proteomes" id="UP000186303">
    <property type="component" value="Chromosome 7"/>
</dbReference>
<dbReference type="GO" id="GO:0005634">
    <property type="term" value="C:nucleus"/>
    <property type="evidence" value="ECO:0007669"/>
    <property type="project" value="UniProtKB-SubCell"/>
</dbReference>
<dbReference type="GO" id="GO:0030688">
    <property type="term" value="C:preribosome, small subunit precursor"/>
    <property type="evidence" value="ECO:0007669"/>
    <property type="project" value="InterPro"/>
</dbReference>
<sequence length="346" mass="39406">MGKRRSEPAEPVEAEIPLGKYLASTEKRVRDRAIRSLAAFVLKSAEETGLSLEPKELSKLWKGIFYCYWMSDKPLVQQQLAQELANLVLMIAGIKMDAAGERIERVPSKVDDTARALAALDFFQGFWSTVHSEWHGVDKFRINKYYLLMRRFVHAGLQLLALHGYPSILVQRFNAIMRGTDGPLSSNNVRVPDSITYHVCDIFLDEVEHSLVELEDTDVTVPILELLSPFMELAATSQSKRMFERVMASVLTPFLSECERRASHDMQDRKRRRVESEASEPLYDSIFSRVQAEADDDEDDEDNTMASIHKQALQRVVAVASGSDTYAPSRRKLYDLWKTAQERDVS</sequence>
<dbReference type="InterPro" id="IPR010301">
    <property type="entry name" value="RRP1"/>
</dbReference>
<keyword evidence="3" id="KW-0698">rRNA processing</keyword>
<proteinExistence type="inferred from homology"/>
<gene>
    <name evidence="5" type="ORF">MSYG_4001</name>
</gene>
<dbReference type="VEuPathDB" id="FungiDB:MSYG_4001"/>
<evidence type="ECO:0000256" key="2">
    <source>
        <dbReference type="ARBA" id="ARBA00006374"/>
    </source>
</evidence>
<dbReference type="PANTHER" id="PTHR13026:SF0">
    <property type="entry name" value="RIBOSOMAL RNA PROCESSING 1B"/>
    <property type="match status" value="1"/>
</dbReference>
<protein>
    <submittedName>
        <fullName evidence="5">Similar to S.cerevisiae protein RRP1 (Essential evolutionarily conserved nucleolar protein)</fullName>
    </submittedName>
</protein>
<dbReference type="Pfam" id="PF05997">
    <property type="entry name" value="Nop52"/>
    <property type="match status" value="1"/>
</dbReference>
<dbReference type="OrthoDB" id="2019504at2759"/>
<evidence type="ECO:0000256" key="4">
    <source>
        <dbReference type="ARBA" id="ARBA00023242"/>
    </source>
</evidence>
<dbReference type="PANTHER" id="PTHR13026">
    <property type="entry name" value="NNP-1 PROTEIN NOVEL NUCLEAR PROTEIN 1 NOP52"/>
    <property type="match status" value="1"/>
</dbReference>
<evidence type="ECO:0000313" key="5">
    <source>
        <dbReference type="EMBL" id="SHO79650.1"/>
    </source>
</evidence>
<dbReference type="AlphaFoldDB" id="A0A1M8AB43"/>
<dbReference type="STRING" id="1230383.A0A1M8AB43"/>
<comment type="subcellular location">
    <subcellularLocation>
        <location evidence="1">Nucleus</location>
    </subcellularLocation>
</comment>
<comment type="similarity">
    <text evidence="2">Belongs to the RRP1 family.</text>
</comment>
<dbReference type="GO" id="GO:0006364">
    <property type="term" value="P:rRNA processing"/>
    <property type="evidence" value="ECO:0007669"/>
    <property type="project" value="UniProtKB-KW"/>
</dbReference>
<evidence type="ECO:0000256" key="1">
    <source>
        <dbReference type="ARBA" id="ARBA00004123"/>
    </source>
</evidence>
<organism evidence="5 6">
    <name type="scientific">Malassezia sympodialis (strain ATCC 42132)</name>
    <name type="common">Atopic eczema-associated yeast</name>
    <dbReference type="NCBI Taxonomy" id="1230383"/>
    <lineage>
        <taxon>Eukaryota</taxon>
        <taxon>Fungi</taxon>
        <taxon>Dikarya</taxon>
        <taxon>Basidiomycota</taxon>
        <taxon>Ustilaginomycotina</taxon>
        <taxon>Malasseziomycetes</taxon>
        <taxon>Malasseziales</taxon>
        <taxon>Malasseziaceae</taxon>
        <taxon>Malassezia</taxon>
    </lineage>
</organism>